<name>M3XR10_MUSPF</name>
<dbReference type="EMBL" id="AEYP01068025">
    <property type="status" value="NOT_ANNOTATED_CDS"/>
    <property type="molecule type" value="Genomic_DNA"/>
</dbReference>
<dbReference type="AlphaFoldDB" id="M3XR10"/>
<feature type="region of interest" description="Disordered" evidence="1">
    <location>
        <begin position="125"/>
        <end position="176"/>
    </location>
</feature>
<evidence type="ECO:0000313" key="2">
    <source>
        <dbReference type="Ensembl" id="ENSMPUP00000001510.1"/>
    </source>
</evidence>
<feature type="region of interest" description="Disordered" evidence="1">
    <location>
        <begin position="84"/>
        <end position="106"/>
    </location>
</feature>
<accession>M3XR10</accession>
<dbReference type="InParanoid" id="M3XR10"/>
<dbReference type="HOGENOM" id="CLU_1528640_0_0_1"/>
<dbReference type="Ensembl" id="ENSMPUT00000001542.1">
    <property type="protein sequence ID" value="ENSMPUP00000001510.1"/>
    <property type="gene ID" value="ENSMPUG00000001525.1"/>
</dbReference>
<reference evidence="2" key="1">
    <citation type="submission" date="2024-06" db="UniProtKB">
        <authorList>
            <consortium name="Ensembl"/>
        </authorList>
    </citation>
    <scope>IDENTIFICATION</scope>
</reference>
<organism evidence="2">
    <name type="scientific">Mustela putorius furo</name>
    <name type="common">European domestic ferret</name>
    <name type="synonym">Mustela furo</name>
    <dbReference type="NCBI Taxonomy" id="9669"/>
    <lineage>
        <taxon>Eukaryota</taxon>
        <taxon>Metazoa</taxon>
        <taxon>Chordata</taxon>
        <taxon>Craniata</taxon>
        <taxon>Vertebrata</taxon>
        <taxon>Euteleostomi</taxon>
        <taxon>Mammalia</taxon>
        <taxon>Eutheria</taxon>
        <taxon>Laurasiatheria</taxon>
        <taxon>Carnivora</taxon>
        <taxon>Caniformia</taxon>
        <taxon>Musteloidea</taxon>
        <taxon>Mustelidae</taxon>
        <taxon>Mustelinae</taxon>
        <taxon>Mustela</taxon>
    </lineage>
</organism>
<sequence>ESCLGEFFLLPYSLGSPFNRGHYTSRSFWSCCTRRTRTGQRLSRDAQLLTFRVGSTLHREPSARTKPSPGNFLKVCDEIPPCGGDGIGDPRGASEGAGGLGGGGTLGRAPGRRVWAGFAATQSPPVDVAAGTSESLNVLKKKGDEDSREGKLGGKRIKNSPHKLAEPLIAQTDDFI</sequence>
<feature type="compositionally biased region" description="Basic and acidic residues" evidence="1">
    <location>
        <begin position="141"/>
        <end position="152"/>
    </location>
</feature>
<proteinExistence type="predicted"/>
<protein>
    <submittedName>
        <fullName evidence="2">Uncharacterized protein</fullName>
    </submittedName>
</protein>
<evidence type="ECO:0000256" key="1">
    <source>
        <dbReference type="SAM" id="MobiDB-lite"/>
    </source>
</evidence>